<accession>A0A9Q0JZW0</accession>
<name>A0A9Q0JZW0_9MAGN</name>
<sequence>MFHMDSTEMEVSRVTKPVQIERRCERELASRRVKELSTTAIPMSSEEIQARDSSSIMAKLPFVSRISRMVLQGVEMLQPNPSMVALEVKHAISHVGSLRSVIRGLLTSRNGSMVSPEGVSNHLDQMLSHVKEVYVPAIGEVPYMVTRDLGNNMGIPCMETKDPAGSQRFQRPTMAVGIVVTEEQGGFFYDSLFGELQVLVATLRPLAEGAVVGWKKVTVERRGEDL</sequence>
<comment type="caution">
    <text evidence="1">The sequence shown here is derived from an EMBL/GenBank/DDBJ whole genome shotgun (WGS) entry which is preliminary data.</text>
</comment>
<keyword evidence="2" id="KW-1185">Reference proteome</keyword>
<dbReference type="EMBL" id="JAMYWD010000011">
    <property type="protein sequence ID" value="KAJ4956358.1"/>
    <property type="molecule type" value="Genomic_DNA"/>
</dbReference>
<organism evidence="1 2">
    <name type="scientific">Protea cynaroides</name>
    <dbReference type="NCBI Taxonomy" id="273540"/>
    <lineage>
        <taxon>Eukaryota</taxon>
        <taxon>Viridiplantae</taxon>
        <taxon>Streptophyta</taxon>
        <taxon>Embryophyta</taxon>
        <taxon>Tracheophyta</taxon>
        <taxon>Spermatophyta</taxon>
        <taxon>Magnoliopsida</taxon>
        <taxon>Proteales</taxon>
        <taxon>Proteaceae</taxon>
        <taxon>Protea</taxon>
    </lineage>
</organism>
<dbReference type="Proteomes" id="UP001141806">
    <property type="component" value="Unassembled WGS sequence"/>
</dbReference>
<evidence type="ECO:0000313" key="1">
    <source>
        <dbReference type="EMBL" id="KAJ4956358.1"/>
    </source>
</evidence>
<evidence type="ECO:0000313" key="2">
    <source>
        <dbReference type="Proteomes" id="UP001141806"/>
    </source>
</evidence>
<protein>
    <submittedName>
        <fullName evidence="1">Uncharacterized protein</fullName>
    </submittedName>
</protein>
<reference evidence="1" key="1">
    <citation type="journal article" date="2023" name="Plant J.">
        <title>The genome of the king protea, Protea cynaroides.</title>
        <authorList>
            <person name="Chang J."/>
            <person name="Duong T.A."/>
            <person name="Schoeman C."/>
            <person name="Ma X."/>
            <person name="Roodt D."/>
            <person name="Barker N."/>
            <person name="Li Z."/>
            <person name="Van de Peer Y."/>
            <person name="Mizrachi E."/>
        </authorList>
    </citation>
    <scope>NUCLEOTIDE SEQUENCE</scope>
    <source>
        <tissue evidence="1">Young leaves</tissue>
    </source>
</reference>
<dbReference type="AlphaFoldDB" id="A0A9Q0JZW0"/>
<gene>
    <name evidence="1" type="ORF">NE237_013141</name>
</gene>
<proteinExistence type="predicted"/>